<evidence type="ECO:0000313" key="2">
    <source>
        <dbReference type="EMBL" id="MBB6096253.1"/>
    </source>
</evidence>
<feature type="signal peptide" evidence="1">
    <location>
        <begin position="1"/>
        <end position="26"/>
    </location>
</feature>
<protein>
    <recommendedName>
        <fullName evidence="4">DUF4412 domain-containing protein</fullName>
    </recommendedName>
</protein>
<dbReference type="AlphaFoldDB" id="A0A841HTX8"/>
<evidence type="ECO:0008006" key="4">
    <source>
        <dbReference type="Google" id="ProtNLM"/>
    </source>
</evidence>
<dbReference type="Proteomes" id="UP000588068">
    <property type="component" value="Unassembled WGS sequence"/>
</dbReference>
<sequence length="186" mass="19789">MLRNTRVHWFAASLGMCAFFSGQALAADVYQGTVKFKNAAGKPVTATLVITLDKAMAEEDRKAVAEQVKANPDSAKSVLAGKPQLGTIQAEDRSVPIRFASVTPMDNGDSVIVISDEPMGFLGGSKKSKKGFDLTYAMISTKASGPGKGEIGPAAKIKWMDSGAPAPVRYDNQIVWIEDVTKTPKP</sequence>
<evidence type="ECO:0000256" key="1">
    <source>
        <dbReference type="SAM" id="SignalP"/>
    </source>
</evidence>
<gene>
    <name evidence="2" type="ORF">HNQ60_005175</name>
</gene>
<name>A0A841HTX8_9GAMM</name>
<feature type="chain" id="PRO_5032703017" description="DUF4412 domain-containing protein" evidence="1">
    <location>
        <begin position="27"/>
        <end position="186"/>
    </location>
</feature>
<comment type="caution">
    <text evidence="2">The sequence shown here is derived from an EMBL/GenBank/DDBJ whole genome shotgun (WGS) entry which is preliminary data.</text>
</comment>
<dbReference type="RefSeq" id="WP_184335646.1">
    <property type="nucleotide sequence ID" value="NZ_JACHHZ010000007.1"/>
</dbReference>
<evidence type="ECO:0000313" key="3">
    <source>
        <dbReference type="Proteomes" id="UP000588068"/>
    </source>
</evidence>
<organism evidence="2 3">
    <name type="scientific">Povalibacter uvarum</name>
    <dbReference type="NCBI Taxonomy" id="732238"/>
    <lineage>
        <taxon>Bacteria</taxon>
        <taxon>Pseudomonadati</taxon>
        <taxon>Pseudomonadota</taxon>
        <taxon>Gammaproteobacteria</taxon>
        <taxon>Steroidobacterales</taxon>
        <taxon>Steroidobacteraceae</taxon>
        <taxon>Povalibacter</taxon>
    </lineage>
</organism>
<dbReference type="EMBL" id="JACHHZ010000007">
    <property type="protein sequence ID" value="MBB6096253.1"/>
    <property type="molecule type" value="Genomic_DNA"/>
</dbReference>
<keyword evidence="1" id="KW-0732">Signal</keyword>
<keyword evidence="3" id="KW-1185">Reference proteome</keyword>
<proteinExistence type="predicted"/>
<reference evidence="2 3" key="1">
    <citation type="submission" date="2020-08" db="EMBL/GenBank/DDBJ databases">
        <title>Genomic Encyclopedia of Type Strains, Phase IV (KMG-IV): sequencing the most valuable type-strain genomes for metagenomic binning, comparative biology and taxonomic classification.</title>
        <authorList>
            <person name="Goeker M."/>
        </authorList>
    </citation>
    <scope>NUCLEOTIDE SEQUENCE [LARGE SCALE GENOMIC DNA]</scope>
    <source>
        <strain evidence="2 3">DSM 26723</strain>
    </source>
</reference>
<accession>A0A841HTX8</accession>